<evidence type="ECO:0000256" key="1">
    <source>
        <dbReference type="ARBA" id="ARBA00004141"/>
    </source>
</evidence>
<gene>
    <name evidence="8" type="ORF">BN1708_000523</name>
    <name evidence="9" type="ORF">BN1723_006910</name>
</gene>
<evidence type="ECO:0000259" key="7">
    <source>
        <dbReference type="PROSITE" id="PS50850"/>
    </source>
</evidence>
<dbReference type="Proteomes" id="UP000044602">
    <property type="component" value="Unassembled WGS sequence"/>
</dbReference>
<dbReference type="Proteomes" id="UP000045706">
    <property type="component" value="Unassembled WGS sequence"/>
</dbReference>
<dbReference type="PROSITE" id="PS50850">
    <property type="entry name" value="MFS"/>
    <property type="match status" value="1"/>
</dbReference>
<evidence type="ECO:0000256" key="4">
    <source>
        <dbReference type="ARBA" id="ARBA00022989"/>
    </source>
</evidence>
<feature type="transmembrane region" description="Helical" evidence="6">
    <location>
        <begin position="301"/>
        <end position="325"/>
    </location>
</feature>
<dbReference type="PANTHER" id="PTHR43791:SF70">
    <property type="entry name" value="MAJOR FACILITATOR SUPERFAMILY (MFS) PROFILE DOMAIN-CONTAINING PROTEIN"/>
    <property type="match status" value="1"/>
</dbReference>
<keyword evidence="10" id="KW-1185">Reference proteome</keyword>
<feature type="transmembrane region" description="Helical" evidence="6">
    <location>
        <begin position="459"/>
        <end position="479"/>
    </location>
</feature>
<evidence type="ECO:0000256" key="2">
    <source>
        <dbReference type="ARBA" id="ARBA00022448"/>
    </source>
</evidence>
<feature type="transmembrane region" description="Helical" evidence="6">
    <location>
        <begin position="170"/>
        <end position="191"/>
    </location>
</feature>
<evidence type="ECO:0000313" key="10">
    <source>
        <dbReference type="Proteomes" id="UP000044602"/>
    </source>
</evidence>
<dbReference type="Gene3D" id="1.20.1250.20">
    <property type="entry name" value="MFS general substrate transporter like domains"/>
    <property type="match status" value="1"/>
</dbReference>
<dbReference type="InterPro" id="IPR020846">
    <property type="entry name" value="MFS_dom"/>
</dbReference>
<accession>A0A0G4NIB4</accession>
<feature type="transmembrane region" description="Helical" evidence="6">
    <location>
        <begin position="367"/>
        <end position="385"/>
    </location>
</feature>
<feature type="transmembrane region" description="Helical" evidence="6">
    <location>
        <begin position="391"/>
        <end position="414"/>
    </location>
</feature>
<feature type="domain" description="Major facilitator superfamily (MFS) profile" evidence="7">
    <location>
        <begin position="74"/>
        <end position="484"/>
    </location>
</feature>
<dbReference type="InterPro" id="IPR011701">
    <property type="entry name" value="MFS"/>
</dbReference>
<dbReference type="EMBL" id="CVQI01035384">
    <property type="protein sequence ID" value="CRK46179.1"/>
    <property type="molecule type" value="Genomic_DNA"/>
</dbReference>
<feature type="transmembrane region" description="Helical" evidence="6">
    <location>
        <begin position="426"/>
        <end position="447"/>
    </location>
</feature>
<keyword evidence="4 6" id="KW-1133">Transmembrane helix</keyword>
<evidence type="ECO:0000313" key="9">
    <source>
        <dbReference type="EMBL" id="CRK46179.1"/>
    </source>
</evidence>
<dbReference type="EMBL" id="CVQH01011112">
    <property type="protein sequence ID" value="CRK19887.1"/>
    <property type="molecule type" value="Genomic_DNA"/>
</dbReference>
<proteinExistence type="predicted"/>
<evidence type="ECO:0000313" key="11">
    <source>
        <dbReference type="Proteomes" id="UP000045706"/>
    </source>
</evidence>
<name>A0A0G4NIB4_VERLO</name>
<feature type="transmembrane region" description="Helical" evidence="6">
    <location>
        <begin position="146"/>
        <end position="164"/>
    </location>
</feature>
<feature type="transmembrane region" description="Helical" evidence="6">
    <location>
        <begin position="337"/>
        <end position="360"/>
    </location>
</feature>
<keyword evidence="3 6" id="KW-0812">Transmembrane</keyword>
<organism evidence="9 11">
    <name type="scientific">Verticillium longisporum</name>
    <name type="common">Verticillium dahliae var. longisporum</name>
    <dbReference type="NCBI Taxonomy" id="100787"/>
    <lineage>
        <taxon>Eukaryota</taxon>
        <taxon>Fungi</taxon>
        <taxon>Dikarya</taxon>
        <taxon>Ascomycota</taxon>
        <taxon>Pezizomycotina</taxon>
        <taxon>Sordariomycetes</taxon>
        <taxon>Hypocreomycetidae</taxon>
        <taxon>Glomerellales</taxon>
        <taxon>Plectosphaerellaceae</taxon>
        <taxon>Verticillium</taxon>
    </lineage>
</organism>
<feature type="transmembrane region" description="Helical" evidence="6">
    <location>
        <begin position="233"/>
        <end position="253"/>
    </location>
</feature>
<dbReference type="GO" id="GO:0016020">
    <property type="term" value="C:membrane"/>
    <property type="evidence" value="ECO:0007669"/>
    <property type="project" value="UniProtKB-SubCell"/>
</dbReference>
<dbReference type="PANTHER" id="PTHR43791">
    <property type="entry name" value="PERMEASE-RELATED"/>
    <property type="match status" value="1"/>
</dbReference>
<protein>
    <recommendedName>
        <fullName evidence="7">Major facilitator superfamily (MFS) profile domain-containing protein</fullName>
    </recommendedName>
</protein>
<dbReference type="InterPro" id="IPR036259">
    <property type="entry name" value="MFS_trans_sf"/>
</dbReference>
<keyword evidence="2" id="KW-0813">Transport</keyword>
<dbReference type="Pfam" id="PF07690">
    <property type="entry name" value="MFS_1"/>
    <property type="match status" value="1"/>
</dbReference>
<dbReference type="GO" id="GO:0022857">
    <property type="term" value="F:transmembrane transporter activity"/>
    <property type="evidence" value="ECO:0007669"/>
    <property type="project" value="InterPro"/>
</dbReference>
<evidence type="ECO:0000256" key="5">
    <source>
        <dbReference type="ARBA" id="ARBA00023136"/>
    </source>
</evidence>
<evidence type="ECO:0000256" key="6">
    <source>
        <dbReference type="SAM" id="Phobius"/>
    </source>
</evidence>
<evidence type="ECO:0000313" key="8">
    <source>
        <dbReference type="EMBL" id="CRK19887.1"/>
    </source>
</evidence>
<feature type="transmembrane region" description="Helical" evidence="6">
    <location>
        <begin position="111"/>
        <end position="134"/>
    </location>
</feature>
<reference evidence="10 11" key="1">
    <citation type="submission" date="2015-05" db="EMBL/GenBank/DDBJ databases">
        <authorList>
            <person name="Fogelqvist Johan"/>
        </authorList>
    </citation>
    <scope>NUCLEOTIDE SEQUENCE [LARGE SCALE GENOMIC DNA]</scope>
    <source>
        <strain evidence="8">VL1</strain>
        <strain evidence="9">VL2</strain>
    </source>
</reference>
<comment type="subcellular location">
    <subcellularLocation>
        <location evidence="1">Membrane</location>
        <topology evidence="1">Multi-pass membrane protein</topology>
    </subcellularLocation>
</comment>
<evidence type="ECO:0000256" key="3">
    <source>
        <dbReference type="ARBA" id="ARBA00022692"/>
    </source>
</evidence>
<dbReference type="AlphaFoldDB" id="A0A0G4NIB4"/>
<dbReference type="SUPFAM" id="SSF103473">
    <property type="entry name" value="MFS general substrate transporter"/>
    <property type="match status" value="1"/>
</dbReference>
<sequence length="517" mass="57516">MASEPSGEKLAADVGVSSLNAIQRPADPPEQDAENLKGVSASDDVGREYFLLNKAEEISDEEKRHVRNRIDLFLLPLMMVTAFVQYLDKSTINYAANYDLREDLGMKGTQYSWASSIFYFGFLTWQYPSLLLLQRLPLGKYFASQVMGWGVFTFLMAAASNFGGFATLRFLLGAAESIQLAAFFIITNMWYTREEQTIRLMAWYGMSPLAIIAGSLFAYGVGHIDSDIGLWRFPFIICGGLSVVWAVVLWFALPSNPAEAWFLSERQRVVALRRMQDVGTGVESKKFKKEQAIEAVLDPKVWLAAFSVGAGNILNGIGLFQSLVIRGFGFTALQTTLLQIPVGVIELIALLVFCTLATIIPNSRMALSVLCNGFSIVGSCILYAFDLKQRWTLMIGFWVMLGFIPCGFLLGMGTISGNIAGHTKKVTAQGIMFVTYSVGCIVGPQLYTSPPYRQGLRANIVALVVAMSCNFANLLYMAWENRKRKQFLEANRHLLNEDDYTFRDLTDKQNPFVVNAL</sequence>
<feature type="transmembrane region" description="Helical" evidence="6">
    <location>
        <begin position="70"/>
        <end position="87"/>
    </location>
</feature>
<keyword evidence="5 6" id="KW-0472">Membrane</keyword>
<dbReference type="STRING" id="100787.A0A0G4NIB4"/>
<feature type="transmembrane region" description="Helical" evidence="6">
    <location>
        <begin position="203"/>
        <end position="221"/>
    </location>
</feature>